<name>A0ACC0ZJW7_9ROSI</name>
<gene>
    <name evidence="1" type="ORF">Pint_01242</name>
</gene>
<organism evidence="1 2">
    <name type="scientific">Pistacia integerrima</name>
    <dbReference type="NCBI Taxonomy" id="434235"/>
    <lineage>
        <taxon>Eukaryota</taxon>
        <taxon>Viridiplantae</taxon>
        <taxon>Streptophyta</taxon>
        <taxon>Embryophyta</taxon>
        <taxon>Tracheophyta</taxon>
        <taxon>Spermatophyta</taxon>
        <taxon>Magnoliopsida</taxon>
        <taxon>eudicotyledons</taxon>
        <taxon>Gunneridae</taxon>
        <taxon>Pentapetalae</taxon>
        <taxon>rosids</taxon>
        <taxon>malvids</taxon>
        <taxon>Sapindales</taxon>
        <taxon>Anacardiaceae</taxon>
        <taxon>Pistacia</taxon>
    </lineage>
</organism>
<keyword evidence="2" id="KW-1185">Reference proteome</keyword>
<dbReference type="EMBL" id="CM047736">
    <property type="protein sequence ID" value="KAJ0052371.1"/>
    <property type="molecule type" value="Genomic_DNA"/>
</dbReference>
<proteinExistence type="predicted"/>
<sequence>MATPKEHIEDIRRNNFWIGREEQNRVVFKMLHKTVKLLSAELYAKDVHFLMELIQNAEDNEYPEGVDPSLEFVLTSRDITGTGAPATLLVFNNEKGFSAENMESICSAGLSTKEGNRKRGQIGEKGIGFKSVFLITARPYIFSNGYQIRFTEEPCPHCNIAYMVPEWVEEKPTLSDIKQIYGSASALPTTVIILPLKPDKVKPVKEQLSSVHPELLLFLTKIKQLSVREHNENPKHNTVSAIAINSETDFVTRKNIDAESYTLHLSASGNKFEKECRYYMWRQKFPVKEENRVERRMDIEEWVITLAFPYGERLNRGTTSPGVYAFLPTEMVTNFPFIIQADFLLASSREAILFHNKWNEGILDCVPSAFVKAIESLIKTEGAPVSNLPPVFNFLPVKRSSYQELNAVRESIKAKLVEENIVPSESNLEQKYFYKPREVGRLMPAFWKILDKARGQGVSLNNLSSHGIYILNSAFDKEEYNEVLNFLGVGSVNNEWYAKCIQSSNLVLGVSEDVYLELLIFLADNWSSKFSSTNIRNISFIKYVDLDGNVALCSISSLAEYGSKSVVCLSQHLSWLIDWNKEFRFVANRFFMPEKTYDAIRSCYRKEGLLTWLRDCVKVVTMSAYNYAAVLIDYLNSDRKLVVAYAHFLYHSSLKNYISQGEVRYLCGIMPLVDNYGYVSTKRSGALVPANGSNWVNLIGSNPWRQQNYIELGEDYLRRCCYAGQSTNGKQFLEFLKSNVGASDIPNISPPNAGIPAVNSPLTKQNAFLLLDWITKLKNTGIGIPQKLLTCIKEGGWLRVTMNGSPSYKPPSESFFLTSSLGTILQNGSVLVDIPLVDQRYYGENIHHYKEELKTIGVMFEYSEACKFIGKRLMWLAASSGVTRSNVLSILNFVKFLGDNYLPLDSFISSVREGSWLKTNHGYMSPVGSVLFDQEWKVASQISNIPFIDQAYYGEEIHCLKKELQQLGVVVGFNQHYALVIKHLKSPPYLTSLADEAVLLVLQCIRNSESSVYYKLVQALQSTKCLKTTAGYKSPRECFLLDPEWGCLLHVFSDIPILDLKFHGSSTSSWVNELRKLGVLVDFEVAVKTFASIFQQKARSDSISKNNVLSFLSCYKKLKGMSHKFHPDFMKCIRDEKWLRTQYCVDPVRSPRECILSGPEWESISPIAMLPFIDDRDSCYGEAIHEYRKELKSMEVIVQLENGVQFVANGLLNFVNPSSLTRANVLALLKCIRISKEKNHSLPESFYKKVSQKWLKTYNAADYYSPDRCCLFDSKWEVYLNRRDGPFIDEEFYGPEIKSYCEELRAIGVMVDVEKGCSLLADNLDSHCEFATIVRIYKFLGEMKWEANSEAAKRIWIPEGSKNGEWVNPEECVLHDKDGLFSSQLNVLDKHYERNLLSFFTSAFSVKSYPSVDDYCKLWKGWEGSGHQLSKDECYAFWRGVVNWSANKQKLLADCLLKVPVDSGSDGILLLNKQDVFIPDDLQLKDSFEQSSRSLFVWYPQSSSPSLPRTKLLEIYRNLGVRTISESVQKEESSLEDGVELKQVNPSDVSIGRELVKLIIGFLADLKLEAEKRHEAVKCLLNLTALKTPQPITVRYNLSLSSGEIVDARESRMIRWDKLTSEFFTQAVDRSCGHKFRIEYATYFSEVISEGVLWDREEHISALSELIKCAFLVEFDEEAVEFLMKSKNLQIYEEDEKFLAAELPSE</sequence>
<comment type="caution">
    <text evidence="1">The sequence shown here is derived from an EMBL/GenBank/DDBJ whole genome shotgun (WGS) entry which is preliminary data.</text>
</comment>
<evidence type="ECO:0000313" key="1">
    <source>
        <dbReference type="EMBL" id="KAJ0052371.1"/>
    </source>
</evidence>
<reference evidence="2" key="1">
    <citation type="journal article" date="2023" name="G3 (Bethesda)">
        <title>Genome assembly and association tests identify interacting loci associated with vigor, precocity, and sex in interspecific pistachio rootstocks.</title>
        <authorList>
            <person name="Palmer W."/>
            <person name="Jacygrad E."/>
            <person name="Sagayaradj S."/>
            <person name="Cavanaugh K."/>
            <person name="Han R."/>
            <person name="Bertier L."/>
            <person name="Beede B."/>
            <person name="Kafkas S."/>
            <person name="Golino D."/>
            <person name="Preece J."/>
            <person name="Michelmore R."/>
        </authorList>
    </citation>
    <scope>NUCLEOTIDE SEQUENCE [LARGE SCALE GENOMIC DNA]</scope>
</reference>
<dbReference type="Proteomes" id="UP001163603">
    <property type="component" value="Chromosome 1"/>
</dbReference>
<protein>
    <submittedName>
        <fullName evidence="1">Uncharacterized protein</fullName>
    </submittedName>
</protein>
<accession>A0ACC0ZJW7</accession>
<evidence type="ECO:0000313" key="2">
    <source>
        <dbReference type="Proteomes" id="UP001163603"/>
    </source>
</evidence>